<keyword evidence="3" id="KW-1185">Reference proteome</keyword>
<accession>A0A9W8HES9</accession>
<dbReference type="EMBL" id="JANBUL010000049">
    <property type="protein sequence ID" value="KAJ2783364.1"/>
    <property type="molecule type" value="Genomic_DNA"/>
</dbReference>
<gene>
    <name evidence="2" type="ORF">H4R18_001731</name>
</gene>
<feature type="region of interest" description="Disordered" evidence="1">
    <location>
        <begin position="68"/>
        <end position="96"/>
    </location>
</feature>
<evidence type="ECO:0000256" key="1">
    <source>
        <dbReference type="SAM" id="MobiDB-lite"/>
    </source>
</evidence>
<evidence type="ECO:0000313" key="2">
    <source>
        <dbReference type="EMBL" id="KAJ2783364.1"/>
    </source>
</evidence>
<dbReference type="OrthoDB" id="5551119at2759"/>
<dbReference type="AlphaFoldDB" id="A0A9W8HES9"/>
<proteinExistence type="predicted"/>
<evidence type="ECO:0000313" key="3">
    <source>
        <dbReference type="Proteomes" id="UP001140217"/>
    </source>
</evidence>
<dbReference type="Proteomes" id="UP001140217">
    <property type="component" value="Unassembled WGS sequence"/>
</dbReference>
<sequence length="140" mass="14978">MARRRYRRIEWADAMASHETLVEGAGAAPEPAADRASADTRPAEIRSSGAAVRLSATTRHEAAAAAVLQSAPAVTRSDSEQTAPAPHRPTTAMSKLRGGLIRRMKESMKRQIRGLGASLAQTHFYHDGIHSADGYYAVGV</sequence>
<organism evidence="2 3">
    <name type="scientific">Coemansia javaensis</name>
    <dbReference type="NCBI Taxonomy" id="2761396"/>
    <lineage>
        <taxon>Eukaryota</taxon>
        <taxon>Fungi</taxon>
        <taxon>Fungi incertae sedis</taxon>
        <taxon>Zoopagomycota</taxon>
        <taxon>Kickxellomycotina</taxon>
        <taxon>Kickxellomycetes</taxon>
        <taxon>Kickxellales</taxon>
        <taxon>Kickxellaceae</taxon>
        <taxon>Coemansia</taxon>
    </lineage>
</organism>
<feature type="region of interest" description="Disordered" evidence="1">
    <location>
        <begin position="22"/>
        <end position="43"/>
    </location>
</feature>
<reference evidence="2" key="1">
    <citation type="submission" date="2022-07" db="EMBL/GenBank/DDBJ databases">
        <title>Phylogenomic reconstructions and comparative analyses of Kickxellomycotina fungi.</title>
        <authorList>
            <person name="Reynolds N.K."/>
            <person name="Stajich J.E."/>
            <person name="Barry K."/>
            <person name="Grigoriev I.V."/>
            <person name="Crous P."/>
            <person name="Smith M.E."/>
        </authorList>
    </citation>
    <scope>NUCLEOTIDE SEQUENCE</scope>
    <source>
        <strain evidence="2">NBRC 105414</strain>
    </source>
</reference>
<name>A0A9W8HES9_9FUNG</name>
<comment type="caution">
    <text evidence="2">The sequence shown here is derived from an EMBL/GenBank/DDBJ whole genome shotgun (WGS) entry which is preliminary data.</text>
</comment>
<protein>
    <submittedName>
        <fullName evidence="2">Uncharacterized protein</fullName>
    </submittedName>
</protein>
<feature type="compositionally biased region" description="Basic and acidic residues" evidence="1">
    <location>
        <begin position="32"/>
        <end position="43"/>
    </location>
</feature>